<dbReference type="InterPro" id="IPR025877">
    <property type="entry name" value="MobA-like_NTP_Trfase"/>
</dbReference>
<evidence type="ECO:0000256" key="1">
    <source>
        <dbReference type="ARBA" id="ARBA00022842"/>
    </source>
</evidence>
<dbReference type="KEGG" id="azc:AZC_2931"/>
<dbReference type="STRING" id="438753.AZC_2931"/>
<evidence type="ECO:0000313" key="4">
    <source>
        <dbReference type="Proteomes" id="UP000000270"/>
    </source>
</evidence>
<reference evidence="3 4" key="4">
    <citation type="journal article" date="2009" name="Appl. Environ. Microbiol.">
        <title>Comparative genome-wide transcriptional profiling of Azorhizobium caulinodans ORS571 grown under free-living and symbiotic conditions.</title>
        <authorList>
            <person name="Tsukada S."/>
            <person name="Aono T."/>
            <person name="Akiba N."/>
            <person name="Lee KB."/>
            <person name="Liu CT."/>
            <person name="Toyazaki H."/>
            <person name="Oyaizu H."/>
        </authorList>
    </citation>
    <scope>NUCLEOTIDE SEQUENCE [LARGE SCALE GENOMIC DNA]</scope>
    <source>
        <strain evidence="4">ATCC 43989 / DSM 5975 / JCM 20966 / LMG 6465 / NBRC 14845 / NCIMB 13405 / ORS 571</strain>
    </source>
</reference>
<reference evidence="3 4" key="5">
    <citation type="journal article" date="2010" name="Appl. Environ. Microbiol.">
        <title>phrR-like gene praR of Azorhizobium caulinodans ORS571 is essential for symbiosis with Sesbania rostrata and is involved in expression of reb genes.</title>
        <authorList>
            <person name="Akiba N."/>
            <person name="Aono T."/>
            <person name="Toyazaki H."/>
            <person name="Sato S."/>
            <person name="Oyaizu H."/>
        </authorList>
    </citation>
    <scope>NUCLEOTIDE SEQUENCE [LARGE SCALE GENOMIC DNA]</scope>
    <source>
        <strain evidence="4">ATCC 43989 / DSM 5975 / JCM 20966 / LMG 6465 / NBRC 14845 / NCIMB 13405 / ORS 571</strain>
    </source>
</reference>
<feature type="domain" description="MoaB/Mog" evidence="2">
    <location>
        <begin position="167"/>
        <end position="300"/>
    </location>
</feature>
<dbReference type="EMBL" id="AP009384">
    <property type="protein sequence ID" value="BAF88929.1"/>
    <property type="molecule type" value="Genomic_DNA"/>
</dbReference>
<keyword evidence="4" id="KW-1185">Reference proteome</keyword>
<dbReference type="AlphaFoldDB" id="A8IDF5"/>
<dbReference type="PANTHER" id="PTHR43777:SF1">
    <property type="entry name" value="MOLYBDENUM COFACTOR CYTIDYLYLTRANSFERASE"/>
    <property type="match status" value="1"/>
</dbReference>
<reference evidence="3 4" key="6">
    <citation type="journal article" date="2011" name="Appl. Environ. Microbiol.">
        <title>Involvement of the azorhizobial chromosome partition gene (parA) in the onset of bacteroid differentiation during Sesbania rostrata stem nodule development.</title>
        <authorList>
            <person name="Liu CT."/>
            <person name="Lee KB."/>
            <person name="Wang YS."/>
            <person name="Peng MH."/>
            <person name="Lee KT."/>
            <person name="Suzuki S."/>
            <person name="Suzuki T."/>
            <person name="Oyaizu H."/>
        </authorList>
    </citation>
    <scope>NUCLEOTIDE SEQUENCE [LARGE SCALE GENOMIC DNA]</scope>
    <source>
        <strain evidence="4">ATCC 43989 / DSM 5975 / JCM 20966 / LMG 6465 / NBRC 14845 / NCIMB 13405 / ORS 571</strain>
    </source>
</reference>
<dbReference type="Gene3D" id="3.40.980.10">
    <property type="entry name" value="MoaB/Mog-like domain"/>
    <property type="match status" value="1"/>
</dbReference>
<dbReference type="HOGENOM" id="CLU_505971_0_0_5"/>
<dbReference type="RefSeq" id="WP_012171455.1">
    <property type="nucleotide sequence ID" value="NC_009937.1"/>
</dbReference>
<sequence>MRFGPVPLAEAEGAIAAHSIRCGDRVIRKGTRLAADEIAALSGAGHASVVVARLEADDVPEDAAAHELARAIAGPGLRVEAPFTGRSNLFAQAAGVVAIDRAGVDAFNGRDEALTLATIPDLRPVQAGDMVATVKIIPFAVPAPLVREAARTAPLLTLHPFVRRKVALVSTLLPGLPPKVVEKTRRVTAGRLAPAGAALSHDVQIPHDTAALAQAIRTAASEGADLVLIFGASAITDRRDVIPAALEAAGGHVERLGMPVDPGNLTLIGRLGDLPVIGAPGCARSAKENGFDWLLMRLLAGLDVTAAEVAGLGVGGLLGEIVTRPQLREEPPAPHAPEIATLILAAGRGTRMGGPNKLLADVGGTAVVRRVAEAALVAGPRPVVVVTGHEHERVEQALAGLAVQFIHNPDHLTGMASSLRRGIAALPPGVEGAVVALGDMPLVSAELFGRLGAAFAPELGRLIVVPMAGEQRGNPVLLSRRFFPDLMALEGDIGARRIIAAHPEAVVEVEAPSTAAFLDVDTPQALDEARTLLGSAQGD</sequence>
<protein>
    <recommendedName>
        <fullName evidence="2">MoaB/Mog domain-containing protein</fullName>
    </recommendedName>
</protein>
<dbReference type="eggNOG" id="COG2068">
    <property type="taxonomic scope" value="Bacteria"/>
</dbReference>
<gene>
    <name evidence="3" type="ordered locus">AZC_2931</name>
</gene>
<reference evidence="4" key="2">
    <citation type="submission" date="2007-04" db="EMBL/GenBank/DDBJ databases">
        <title>Complete genome sequence of the nitrogen-fixing bacterium Azorhizobium caulinodans ORS571.</title>
        <authorList>
            <person name="Lee K.B."/>
            <person name="Backer P.D."/>
            <person name="Aono T."/>
            <person name="Liu C.T."/>
            <person name="Suzuki S."/>
            <person name="Suzuki T."/>
            <person name="Kaneko T."/>
            <person name="Yamada M."/>
            <person name="Tabata S."/>
            <person name="Kupfer D.M."/>
            <person name="Najar F.Z."/>
            <person name="Wiley G.B."/>
            <person name="Roe B."/>
            <person name="Binnewies T."/>
            <person name="Ussery D."/>
            <person name="Vereecke D."/>
            <person name="Gevers D."/>
            <person name="Holsters M."/>
            <person name="Oyaizu H."/>
        </authorList>
    </citation>
    <scope>NUCLEOTIDE SEQUENCE [LARGE SCALE GENOMIC DNA]</scope>
    <source>
        <strain evidence="4">ATCC 43989 / DSM 5975 / JCM 20966 / LMG 6465 / NBRC 14845 / NCIMB 13405 / ORS 571</strain>
    </source>
</reference>
<name>A8IDF5_AZOC5</name>
<dbReference type="Pfam" id="PF12804">
    <property type="entry name" value="NTP_transf_3"/>
    <property type="match status" value="1"/>
</dbReference>
<dbReference type="Pfam" id="PF00994">
    <property type="entry name" value="MoCF_biosynth"/>
    <property type="match status" value="1"/>
</dbReference>
<dbReference type="InterPro" id="IPR029044">
    <property type="entry name" value="Nucleotide-diphossugar_trans"/>
</dbReference>
<dbReference type="InterPro" id="IPR036425">
    <property type="entry name" value="MoaB/Mog-like_dom_sf"/>
</dbReference>
<dbReference type="PIRSF" id="PIRSF036626">
    <property type="entry name" value="MPTBd_MobAlike"/>
    <property type="match status" value="1"/>
</dbReference>
<dbReference type="Gene3D" id="3.90.105.10">
    <property type="entry name" value="Molybdopterin biosynthesis moea protein, domain 2"/>
    <property type="match status" value="1"/>
</dbReference>
<dbReference type="CDD" id="cd03522">
    <property type="entry name" value="MoeA_like"/>
    <property type="match status" value="1"/>
</dbReference>
<accession>A8IDF5</accession>
<dbReference type="SUPFAM" id="SSF53218">
    <property type="entry name" value="Molybdenum cofactor biosynthesis proteins"/>
    <property type="match status" value="1"/>
</dbReference>
<evidence type="ECO:0000313" key="3">
    <source>
        <dbReference type="EMBL" id="BAF88929.1"/>
    </source>
</evidence>
<evidence type="ECO:0000259" key="2">
    <source>
        <dbReference type="SMART" id="SM00852"/>
    </source>
</evidence>
<dbReference type="SUPFAM" id="SSF53448">
    <property type="entry name" value="Nucleotide-diphospho-sugar transferases"/>
    <property type="match status" value="1"/>
</dbReference>
<reference evidence="3 4" key="1">
    <citation type="journal article" date="2007" name="Appl. Environ. Microbiol.">
        <title>Rhizobial factors required for stem nodule maturation and maintenance in Sesbania rostrata-Azorhizobium caulinodans ORS571 symbiosis.</title>
        <authorList>
            <person name="Suzuki S."/>
            <person name="Aono T."/>
            <person name="Lee KB."/>
            <person name="Suzuki T."/>
            <person name="Liu CT."/>
            <person name="Miwa H."/>
            <person name="Wakao S."/>
            <person name="Iki T."/>
            <person name="Oyaizu H."/>
        </authorList>
    </citation>
    <scope>NUCLEOTIDE SEQUENCE [LARGE SCALE GENOMIC DNA]</scope>
    <source>
        <strain evidence="4">ATCC 43989 / DSM 5975 / JCM 20966 / LMG 6465 / NBRC 14845 / NCIMB 13405 / ORS 571</strain>
    </source>
</reference>
<dbReference type="CDD" id="cd04182">
    <property type="entry name" value="GT_2_like_f"/>
    <property type="match status" value="1"/>
</dbReference>
<dbReference type="SMART" id="SM00852">
    <property type="entry name" value="MoCF_biosynth"/>
    <property type="match status" value="1"/>
</dbReference>
<organism evidence="3 4">
    <name type="scientific">Azorhizobium caulinodans (strain ATCC 43989 / DSM 5975 / JCM 20966 / LMG 6465 / NBRC 14845 / NCIMB 13405 / ORS 571)</name>
    <dbReference type="NCBI Taxonomy" id="438753"/>
    <lineage>
        <taxon>Bacteria</taxon>
        <taxon>Pseudomonadati</taxon>
        <taxon>Pseudomonadota</taxon>
        <taxon>Alphaproteobacteria</taxon>
        <taxon>Hyphomicrobiales</taxon>
        <taxon>Xanthobacteraceae</taxon>
        <taxon>Azorhizobium</taxon>
    </lineage>
</organism>
<dbReference type="Gene3D" id="3.90.550.10">
    <property type="entry name" value="Spore Coat Polysaccharide Biosynthesis Protein SpsA, Chain A"/>
    <property type="match status" value="1"/>
</dbReference>
<dbReference type="GO" id="GO:0016779">
    <property type="term" value="F:nucleotidyltransferase activity"/>
    <property type="evidence" value="ECO:0007669"/>
    <property type="project" value="UniProtKB-ARBA"/>
</dbReference>
<keyword evidence="1" id="KW-0460">Magnesium</keyword>
<dbReference type="Proteomes" id="UP000000270">
    <property type="component" value="Chromosome"/>
</dbReference>
<dbReference type="InterPro" id="IPR001453">
    <property type="entry name" value="MoaB/Mog_dom"/>
</dbReference>
<dbReference type="PANTHER" id="PTHR43777">
    <property type="entry name" value="MOLYBDENUM COFACTOR CYTIDYLYLTRANSFERASE"/>
    <property type="match status" value="1"/>
</dbReference>
<reference evidence="3 4" key="3">
    <citation type="journal article" date="2008" name="BMC Genomics">
        <title>The genome of the versatile nitrogen fixer Azorhizobium caulinodans ORS571.</title>
        <authorList>
            <person name="Lee KB."/>
            <person name="Backer P.D."/>
            <person name="Aono T."/>
            <person name="Liu CT."/>
            <person name="Suzuki S."/>
            <person name="Suzuki T."/>
            <person name="Kaneko T."/>
            <person name="Yamada M."/>
            <person name="Tabata S."/>
            <person name="Kupfer D.M."/>
            <person name="Najar F.Z."/>
            <person name="Wiley G.B."/>
            <person name="Roe B."/>
            <person name="Binnewies T.T."/>
            <person name="Ussery D.W."/>
            <person name="D'Haeze W."/>
            <person name="Herder J.D."/>
            <person name="Gevers D."/>
            <person name="Vereecke D."/>
            <person name="Holsters M."/>
            <person name="Oyaizu H."/>
        </authorList>
    </citation>
    <scope>NUCLEOTIDE SEQUENCE [LARGE SCALE GENOMIC DNA]</scope>
    <source>
        <strain evidence="4">ATCC 43989 / DSM 5975 / JCM 20966 / LMG 6465 / NBRC 14845 / NCIMB 13405 / ORS 571</strain>
    </source>
</reference>
<dbReference type="InterPro" id="IPR012184">
    <property type="entry name" value="Bifunc_Mopterin-bd"/>
</dbReference>
<dbReference type="eggNOG" id="COG0303">
    <property type="taxonomic scope" value="Bacteria"/>
</dbReference>
<proteinExistence type="predicted"/>